<protein>
    <recommendedName>
        <fullName evidence="1">NAD-dependent epimerase/dehydratase domain-containing protein</fullName>
    </recommendedName>
</protein>
<dbReference type="SUPFAM" id="SSF51735">
    <property type="entry name" value="NAD(P)-binding Rossmann-fold domains"/>
    <property type="match status" value="1"/>
</dbReference>
<dbReference type="GeneID" id="19277784"/>
<dbReference type="RefSeq" id="XP_007839543.1">
    <property type="nucleotide sequence ID" value="XM_007841352.1"/>
</dbReference>
<dbReference type="AlphaFoldDB" id="W3WRR6"/>
<dbReference type="InterPro" id="IPR001509">
    <property type="entry name" value="Epimerase_deHydtase"/>
</dbReference>
<dbReference type="InterPro" id="IPR051783">
    <property type="entry name" value="NAD(P)-dependent_oxidoreduct"/>
</dbReference>
<dbReference type="EMBL" id="KI912118">
    <property type="protein sequence ID" value="ETS75827.1"/>
    <property type="molecule type" value="Genomic_DNA"/>
</dbReference>
<organism evidence="2 3">
    <name type="scientific">Pestalotiopsis fici (strain W106-1 / CGMCC3.15140)</name>
    <dbReference type="NCBI Taxonomy" id="1229662"/>
    <lineage>
        <taxon>Eukaryota</taxon>
        <taxon>Fungi</taxon>
        <taxon>Dikarya</taxon>
        <taxon>Ascomycota</taxon>
        <taxon>Pezizomycotina</taxon>
        <taxon>Sordariomycetes</taxon>
        <taxon>Xylariomycetidae</taxon>
        <taxon>Amphisphaeriales</taxon>
        <taxon>Sporocadaceae</taxon>
        <taxon>Pestalotiopsis</taxon>
    </lineage>
</organism>
<dbReference type="InParanoid" id="W3WRR6"/>
<dbReference type="eggNOG" id="ENOG502SJ62">
    <property type="taxonomic scope" value="Eukaryota"/>
</dbReference>
<accession>W3WRR6</accession>
<feature type="domain" description="NAD-dependent epimerase/dehydratase" evidence="1">
    <location>
        <begin position="5"/>
        <end position="80"/>
    </location>
</feature>
<keyword evidence="3" id="KW-1185">Reference proteome</keyword>
<dbReference type="OrthoDB" id="10262413at2759"/>
<dbReference type="PANTHER" id="PTHR48079:SF6">
    <property type="entry name" value="NAD(P)-BINDING DOMAIN-CONTAINING PROTEIN-RELATED"/>
    <property type="match status" value="1"/>
</dbReference>
<name>W3WRR6_PESFW</name>
<dbReference type="GO" id="GO:0005737">
    <property type="term" value="C:cytoplasm"/>
    <property type="evidence" value="ECO:0007669"/>
    <property type="project" value="TreeGrafter"/>
</dbReference>
<dbReference type="HOGENOM" id="CLU_007383_12_0_1"/>
<dbReference type="PANTHER" id="PTHR48079">
    <property type="entry name" value="PROTEIN YEEZ"/>
    <property type="match status" value="1"/>
</dbReference>
<dbReference type="KEGG" id="pfy:PFICI_12771"/>
<dbReference type="GO" id="GO:0004029">
    <property type="term" value="F:aldehyde dehydrogenase (NAD+) activity"/>
    <property type="evidence" value="ECO:0007669"/>
    <property type="project" value="TreeGrafter"/>
</dbReference>
<proteinExistence type="predicted"/>
<dbReference type="Proteomes" id="UP000030651">
    <property type="component" value="Unassembled WGS sequence"/>
</dbReference>
<gene>
    <name evidence="2" type="ORF">PFICI_12771</name>
</gene>
<evidence type="ECO:0000313" key="3">
    <source>
        <dbReference type="Proteomes" id="UP000030651"/>
    </source>
</evidence>
<reference evidence="3" key="1">
    <citation type="journal article" date="2015" name="BMC Genomics">
        <title>Genomic and transcriptomic analysis of the endophytic fungus Pestalotiopsis fici reveals its lifestyle and high potential for synthesis of natural products.</title>
        <authorList>
            <person name="Wang X."/>
            <person name="Zhang X."/>
            <person name="Liu L."/>
            <person name="Xiang M."/>
            <person name="Wang W."/>
            <person name="Sun X."/>
            <person name="Che Y."/>
            <person name="Guo L."/>
            <person name="Liu G."/>
            <person name="Guo L."/>
            <person name="Wang C."/>
            <person name="Yin W.B."/>
            <person name="Stadler M."/>
            <person name="Zhang X."/>
            <person name="Liu X."/>
        </authorList>
    </citation>
    <scope>NUCLEOTIDE SEQUENCE [LARGE SCALE GENOMIC DNA]</scope>
    <source>
        <strain evidence="3">W106-1 / CGMCC3.15140</strain>
    </source>
</reference>
<dbReference type="Gene3D" id="3.40.50.720">
    <property type="entry name" value="NAD(P)-binding Rossmann-like Domain"/>
    <property type="match status" value="1"/>
</dbReference>
<dbReference type="OMA" id="QYPPEHI"/>
<dbReference type="Pfam" id="PF01370">
    <property type="entry name" value="Epimerase"/>
    <property type="match status" value="1"/>
</dbReference>
<evidence type="ECO:0000259" key="1">
    <source>
        <dbReference type="Pfam" id="PF01370"/>
    </source>
</evidence>
<evidence type="ECO:0000313" key="2">
    <source>
        <dbReference type="EMBL" id="ETS75827.1"/>
    </source>
</evidence>
<dbReference type="InterPro" id="IPR036291">
    <property type="entry name" value="NAD(P)-bd_dom_sf"/>
</dbReference>
<sequence length="354" mass="38335">MSHNILITGGSGYLGGSLLHRLPTAGLPPYNKLFALVRTDAQAEKVKELYDAHPLQVDLHDEAAVQKSIEDNDISVVFFLIDAANPTMQVPMIKGLAEVKKRKGGDVHFLHTTGAKLFSSHAGAPTDHPLLDTDPKLYEIQKSQKATFTPAQKASTFYTAIDTNNTVVDVAEPLGVHSYIFAPCIVYGKGEGFGNTISIQTVAIVKAAKAARRVYRTDEGKPTWPVCHINDNTSLYTTILKAILSGANPGYGKHGYYLASPGSVAWDDLYDAMAAALHQHGVIDDARVELADRAALEKMAQGTGNPPEMVHFEVGGKCTFTAKHGYQLGWEPEYKPEHILETAGDEVSLILANL</sequence>